<evidence type="ECO:0000313" key="1">
    <source>
        <dbReference type="EMBL" id="SFR76424.1"/>
    </source>
</evidence>
<sequence>MQPAPFDLIADLVEDAACGFSIASFGVAGEFLRDADEPVALRRVSDRIEIFTARGGLRIVAVELAGLAWDSLSADGETWGHALSLCVPRPATPPRIVRALGPDLDAIRAEDRDGLLFDIGVGCGAVTMAVRTTDATLIAALAAAEGKPLLTAPGLVATMLATQPHRVLLSPAGRIEVYQPIPPADGKSPEGPHTHLLPQLIDRDRPHSANVPIPDGWQAALTVTPRSPWRSPAGERHPYDAAADAAFGPLFDRFGSTEDKAVERDLLAALEDAPDWWPADRRGRTRARILLRRLHAAGDPGVAAWRVRHDRAPIELEEGEEA</sequence>
<evidence type="ECO:0000313" key="2">
    <source>
        <dbReference type="Proteomes" id="UP000198824"/>
    </source>
</evidence>
<dbReference type="EMBL" id="FOZG01000001">
    <property type="protein sequence ID" value="SFR76424.1"/>
    <property type="molecule type" value="Genomic_DNA"/>
</dbReference>
<dbReference type="Pfam" id="PF21973">
    <property type="entry name" value="DUF6925"/>
    <property type="match status" value="1"/>
</dbReference>
<protein>
    <submittedName>
        <fullName evidence="1">Uncharacterized protein</fullName>
    </submittedName>
</protein>
<name>A0A1I6JBY8_9SPHN</name>
<dbReference type="AlphaFoldDB" id="A0A1I6JBY8"/>
<proteinExistence type="predicted"/>
<organism evidence="1 2">
    <name type="scientific">Sphingomonas jatrophae</name>
    <dbReference type="NCBI Taxonomy" id="1166337"/>
    <lineage>
        <taxon>Bacteria</taxon>
        <taxon>Pseudomonadati</taxon>
        <taxon>Pseudomonadota</taxon>
        <taxon>Alphaproteobacteria</taxon>
        <taxon>Sphingomonadales</taxon>
        <taxon>Sphingomonadaceae</taxon>
        <taxon>Sphingomonas</taxon>
    </lineage>
</organism>
<dbReference type="InterPro" id="IPR053838">
    <property type="entry name" value="DUF6925"/>
</dbReference>
<reference evidence="1 2" key="1">
    <citation type="submission" date="2016-10" db="EMBL/GenBank/DDBJ databases">
        <authorList>
            <person name="de Groot N.N."/>
        </authorList>
    </citation>
    <scope>NUCLEOTIDE SEQUENCE [LARGE SCALE GENOMIC DNA]</scope>
    <source>
        <strain evidence="1 2">S5-249</strain>
    </source>
</reference>
<dbReference type="RefSeq" id="WP_093309259.1">
    <property type="nucleotide sequence ID" value="NZ_FOZG01000001.1"/>
</dbReference>
<dbReference type="STRING" id="1166337.SAMN05192580_0075"/>
<dbReference type="Proteomes" id="UP000198824">
    <property type="component" value="Unassembled WGS sequence"/>
</dbReference>
<accession>A0A1I6JBY8</accession>
<dbReference type="OrthoDB" id="3569535at2"/>
<keyword evidence="2" id="KW-1185">Reference proteome</keyword>
<gene>
    <name evidence="1" type="ORF">SAMN05192580_0075</name>
</gene>